<dbReference type="EMBL" id="MU006219">
    <property type="protein sequence ID" value="KAF2830678.1"/>
    <property type="molecule type" value="Genomic_DNA"/>
</dbReference>
<proteinExistence type="predicted"/>
<name>A0A6A7AD88_9PLEO</name>
<dbReference type="PROSITE" id="PS51186">
    <property type="entry name" value="GNAT"/>
    <property type="match status" value="1"/>
</dbReference>
<evidence type="ECO:0000313" key="3">
    <source>
        <dbReference type="Proteomes" id="UP000799424"/>
    </source>
</evidence>
<evidence type="ECO:0000313" key="2">
    <source>
        <dbReference type="EMBL" id="KAF2830678.1"/>
    </source>
</evidence>
<dbReference type="Pfam" id="PF00583">
    <property type="entry name" value="Acetyltransf_1"/>
    <property type="match status" value="1"/>
</dbReference>
<keyword evidence="3" id="KW-1185">Reference proteome</keyword>
<feature type="domain" description="N-acetyltransferase" evidence="1">
    <location>
        <begin position="63"/>
        <end position="215"/>
    </location>
</feature>
<dbReference type="InterPro" id="IPR016181">
    <property type="entry name" value="Acyl_CoA_acyltransferase"/>
</dbReference>
<dbReference type="Gene3D" id="3.40.630.30">
    <property type="match status" value="1"/>
</dbReference>
<accession>A0A6A7AD88</accession>
<dbReference type="AlphaFoldDB" id="A0A6A7AD88"/>
<dbReference type="GO" id="GO:0016747">
    <property type="term" value="F:acyltransferase activity, transferring groups other than amino-acyl groups"/>
    <property type="evidence" value="ECO:0007669"/>
    <property type="project" value="InterPro"/>
</dbReference>
<dbReference type="PANTHER" id="PTHR42791:SF1">
    <property type="entry name" value="N-ACETYLTRANSFERASE DOMAIN-CONTAINING PROTEIN"/>
    <property type="match status" value="1"/>
</dbReference>
<evidence type="ECO:0000259" key="1">
    <source>
        <dbReference type="PROSITE" id="PS51186"/>
    </source>
</evidence>
<dbReference type="OrthoDB" id="410198at2759"/>
<dbReference type="InterPro" id="IPR052523">
    <property type="entry name" value="Trichothecene_AcTrans"/>
</dbReference>
<dbReference type="CDD" id="cd04301">
    <property type="entry name" value="NAT_SF"/>
    <property type="match status" value="1"/>
</dbReference>
<dbReference type="PANTHER" id="PTHR42791">
    <property type="entry name" value="GNAT FAMILY ACETYLTRANSFERASE"/>
    <property type="match status" value="1"/>
</dbReference>
<dbReference type="SUPFAM" id="SSF55729">
    <property type="entry name" value="Acyl-CoA N-acyltransferases (Nat)"/>
    <property type="match status" value="1"/>
</dbReference>
<dbReference type="Proteomes" id="UP000799424">
    <property type="component" value="Unassembled WGS sequence"/>
</dbReference>
<organism evidence="2 3">
    <name type="scientific">Ophiobolus disseminans</name>
    <dbReference type="NCBI Taxonomy" id="1469910"/>
    <lineage>
        <taxon>Eukaryota</taxon>
        <taxon>Fungi</taxon>
        <taxon>Dikarya</taxon>
        <taxon>Ascomycota</taxon>
        <taxon>Pezizomycotina</taxon>
        <taxon>Dothideomycetes</taxon>
        <taxon>Pleosporomycetidae</taxon>
        <taxon>Pleosporales</taxon>
        <taxon>Pleosporineae</taxon>
        <taxon>Phaeosphaeriaceae</taxon>
        <taxon>Ophiobolus</taxon>
    </lineage>
</organism>
<reference evidence="2" key="1">
    <citation type="journal article" date="2020" name="Stud. Mycol.">
        <title>101 Dothideomycetes genomes: a test case for predicting lifestyles and emergence of pathogens.</title>
        <authorList>
            <person name="Haridas S."/>
            <person name="Albert R."/>
            <person name="Binder M."/>
            <person name="Bloem J."/>
            <person name="Labutti K."/>
            <person name="Salamov A."/>
            <person name="Andreopoulos B."/>
            <person name="Baker S."/>
            <person name="Barry K."/>
            <person name="Bills G."/>
            <person name="Bluhm B."/>
            <person name="Cannon C."/>
            <person name="Castanera R."/>
            <person name="Culley D."/>
            <person name="Daum C."/>
            <person name="Ezra D."/>
            <person name="Gonzalez J."/>
            <person name="Henrissat B."/>
            <person name="Kuo A."/>
            <person name="Liang C."/>
            <person name="Lipzen A."/>
            <person name="Lutzoni F."/>
            <person name="Magnuson J."/>
            <person name="Mondo S."/>
            <person name="Nolan M."/>
            <person name="Ohm R."/>
            <person name="Pangilinan J."/>
            <person name="Park H.-J."/>
            <person name="Ramirez L."/>
            <person name="Alfaro M."/>
            <person name="Sun H."/>
            <person name="Tritt A."/>
            <person name="Yoshinaga Y."/>
            <person name="Zwiers L.-H."/>
            <person name="Turgeon B."/>
            <person name="Goodwin S."/>
            <person name="Spatafora J."/>
            <person name="Crous P."/>
            <person name="Grigoriev I."/>
        </authorList>
    </citation>
    <scope>NUCLEOTIDE SEQUENCE</scope>
    <source>
        <strain evidence="2">CBS 113818</strain>
    </source>
</reference>
<sequence>MHDKWAPSKAKLEDSAAIASLLALSWTSPISRLQYGHVDPAALIVAMTSRIAQQMALRNVKFIIIRDPHTQEVVSVAQWTLPDQSTSTTETQEEHIERQTFEDELYRSNLPTNSNKDLVMEFTVGLRALKQRVLQGRKHYALDNLATRPDYRGRGFASRLVEWVFAHADSEDALVYLETDSDNPAVRMYRRLGFEERGQYTIEDLGQIESDNTLTGVGVRLVDLPTTNIECASQKNTSDLSRTLYDAYRRTRDMDGLMVVLTHAEEIAGPGDERSFKSPLDLEEEIDFDELKAYGVLLEGKLKDVQARLAIARAEKSLARCHKIYVKFRKLEPVLDVFTSSMGSWIAKALSYCDEWGNHNPNAYWTFLKKNGAHKDPRTKTKKTKKKTEAQELKEREYWNCFLLGIAIKDLEPALHELCTKGCNAFTNELVNAFNERFEALDHDLRSNLLLTEIKDFREFFDSLQLLKKGFKAIAIAAMRNFKDGIIKKVSYEAISFQSKGSPFREHMEKTYAAVRKAHMPRRKPGIHKARVKMFRKHMQDQESGPYAAIKTHIESKSSELLSTTEMQPRNAGEDIFIKIFRDFDKICPVEESDGLSDKERAELTGHVEKAQRIWNARNGS</sequence>
<gene>
    <name evidence="2" type="ORF">CC86DRAFT_378940</name>
</gene>
<dbReference type="InterPro" id="IPR000182">
    <property type="entry name" value="GNAT_dom"/>
</dbReference>
<protein>
    <recommendedName>
        <fullName evidence="1">N-acetyltransferase domain-containing protein</fullName>
    </recommendedName>
</protein>